<keyword evidence="2 6" id="KW-0812">Transmembrane</keyword>
<dbReference type="EMBL" id="UGVN01000001">
    <property type="protein sequence ID" value="SUE38550.1"/>
    <property type="molecule type" value="Genomic_DNA"/>
</dbReference>
<evidence type="ECO:0000256" key="3">
    <source>
        <dbReference type="ARBA" id="ARBA00022989"/>
    </source>
</evidence>
<dbReference type="InterPro" id="IPR004254">
    <property type="entry name" value="AdipoR/HlyIII-related"/>
</dbReference>
<dbReference type="OrthoDB" id="9813689at2"/>
<feature type="transmembrane region" description="Helical" evidence="6">
    <location>
        <begin position="204"/>
        <end position="223"/>
    </location>
</feature>
<dbReference type="RefSeq" id="WP_019461091.1">
    <property type="nucleotide sequence ID" value="NZ_AP031462.1"/>
</dbReference>
<dbReference type="EMBL" id="LLWF02000035">
    <property type="protein sequence ID" value="ONH82986.1"/>
    <property type="molecule type" value="Genomic_DNA"/>
</dbReference>
<dbReference type="AlphaFoldDB" id="A0A1S8D3U0"/>
<gene>
    <name evidence="8" type="primary">yqfA</name>
    <name evidence="7" type="ORF">APZ41_011790</name>
    <name evidence="8" type="ORF">NCTC13291_00712</name>
</gene>
<dbReference type="Pfam" id="PF03006">
    <property type="entry name" value="HlyIII"/>
    <property type="match status" value="1"/>
</dbReference>
<feature type="transmembrane region" description="Helical" evidence="6">
    <location>
        <begin position="54"/>
        <end position="79"/>
    </location>
</feature>
<evidence type="ECO:0000256" key="6">
    <source>
        <dbReference type="SAM" id="Phobius"/>
    </source>
</evidence>
<feature type="transmembrane region" description="Helical" evidence="6">
    <location>
        <begin position="145"/>
        <end position="165"/>
    </location>
</feature>
<feature type="transmembrane region" description="Helical" evidence="6">
    <location>
        <begin position="28"/>
        <end position="48"/>
    </location>
</feature>
<evidence type="ECO:0000256" key="4">
    <source>
        <dbReference type="ARBA" id="ARBA00023136"/>
    </source>
</evidence>
<name>A0A1S8D3U0_9PROT</name>
<evidence type="ECO:0000313" key="9">
    <source>
        <dbReference type="Proteomes" id="UP000054844"/>
    </source>
</evidence>
<evidence type="ECO:0000313" key="10">
    <source>
        <dbReference type="Proteomes" id="UP000254919"/>
    </source>
</evidence>
<dbReference type="GeneID" id="99635734"/>
<comment type="subcellular location">
    <subcellularLocation>
        <location evidence="1">Membrane</location>
        <topology evidence="1">Multi-pass membrane protein</topology>
    </subcellularLocation>
</comment>
<sequence>MHPARDALAGASPALSFSRRERIADGGVHLLGLAAVLAGGIHLLGAAIARPGWLTLAAVAPYLLGLGASFACSAAYNMAPPGRLRQRLRRFDHAAIHLLIAGTYTPVMALSLGGGWSIALLAMVWTGAAGGVALKLLAPGRHEGLGLALYLILGWVGLIALPPLIRALSAWQLGALGLGALLYTGGVAFHLAHRLPFHNALWHAMVLAAAASHYLLVLSLVLAGP</sequence>
<protein>
    <submittedName>
        <fullName evidence="8">Hemolysin</fullName>
    </submittedName>
</protein>
<evidence type="ECO:0000313" key="8">
    <source>
        <dbReference type="EMBL" id="SUE38550.1"/>
    </source>
</evidence>
<dbReference type="GO" id="GO:0016020">
    <property type="term" value="C:membrane"/>
    <property type="evidence" value="ECO:0007669"/>
    <property type="project" value="UniProtKB-SubCell"/>
</dbReference>
<feature type="binding site" evidence="5">
    <location>
        <position position="203"/>
    </location>
    <ligand>
        <name>Zn(2+)</name>
        <dbReference type="ChEBI" id="CHEBI:29105"/>
    </ligand>
</feature>
<dbReference type="Proteomes" id="UP000054844">
    <property type="component" value="Unassembled WGS sequence"/>
</dbReference>
<feature type="transmembrane region" description="Helical" evidence="6">
    <location>
        <begin position="91"/>
        <end position="112"/>
    </location>
</feature>
<dbReference type="Proteomes" id="UP000254919">
    <property type="component" value="Unassembled WGS sequence"/>
</dbReference>
<evidence type="ECO:0000256" key="5">
    <source>
        <dbReference type="PIRSR" id="PIRSR604254-1"/>
    </source>
</evidence>
<feature type="transmembrane region" description="Helical" evidence="6">
    <location>
        <begin position="118"/>
        <end position="138"/>
    </location>
</feature>
<feature type="transmembrane region" description="Helical" evidence="6">
    <location>
        <begin position="171"/>
        <end position="192"/>
    </location>
</feature>
<evidence type="ECO:0000256" key="1">
    <source>
        <dbReference type="ARBA" id="ARBA00004141"/>
    </source>
</evidence>
<keyword evidence="5" id="KW-0479">Metal-binding</keyword>
<organism evidence="7 9">
    <name type="scientific">Roseomonas mucosa</name>
    <dbReference type="NCBI Taxonomy" id="207340"/>
    <lineage>
        <taxon>Bacteria</taxon>
        <taxon>Pseudomonadati</taxon>
        <taxon>Pseudomonadota</taxon>
        <taxon>Alphaproteobacteria</taxon>
        <taxon>Acetobacterales</taxon>
        <taxon>Roseomonadaceae</taxon>
        <taxon>Roseomonas</taxon>
    </lineage>
</organism>
<accession>A0A1S8D3U0</accession>
<proteinExistence type="predicted"/>
<keyword evidence="4 6" id="KW-0472">Membrane</keyword>
<keyword evidence="9" id="KW-1185">Reference proteome</keyword>
<dbReference type="GO" id="GO:0046872">
    <property type="term" value="F:metal ion binding"/>
    <property type="evidence" value="ECO:0007669"/>
    <property type="project" value="UniProtKB-KW"/>
</dbReference>
<dbReference type="STRING" id="207340.APZ41_011790"/>
<evidence type="ECO:0000256" key="2">
    <source>
        <dbReference type="ARBA" id="ARBA00022692"/>
    </source>
</evidence>
<reference evidence="8 10" key="2">
    <citation type="submission" date="2018-06" db="EMBL/GenBank/DDBJ databases">
        <authorList>
            <consortium name="Pathogen Informatics"/>
            <person name="Doyle S."/>
        </authorList>
    </citation>
    <scope>NUCLEOTIDE SEQUENCE [LARGE SCALE GENOMIC DNA]</scope>
    <source>
        <strain evidence="8 10">NCTC13291</strain>
    </source>
</reference>
<reference evidence="7 9" key="1">
    <citation type="submission" date="2016-12" db="EMBL/GenBank/DDBJ databases">
        <title>Draft genome sequence of Roseomonas mucosa strain AU37, isolated from a peripheral intravenous catheter.</title>
        <authorList>
            <person name="Choudhury M.A."/>
            <person name="Sidjabat H.E."/>
            <person name="Wailan A.M."/>
            <person name="Zhang L."/>
            <person name="Marsh N.M."/>
            <person name="Rickard C.M."/>
            <person name="Davies M."/>
            <person name="Mcmillan D.J."/>
        </authorList>
    </citation>
    <scope>NUCLEOTIDE SEQUENCE [LARGE SCALE GENOMIC DNA]</scope>
    <source>
        <strain evidence="7 9">SAVE376</strain>
    </source>
</reference>
<dbReference type="PANTHER" id="PTHR20855:SF3">
    <property type="entry name" value="LD03007P"/>
    <property type="match status" value="1"/>
</dbReference>
<dbReference type="PANTHER" id="PTHR20855">
    <property type="entry name" value="ADIPOR/PROGESTIN RECEPTOR-RELATED"/>
    <property type="match status" value="1"/>
</dbReference>
<evidence type="ECO:0000313" key="7">
    <source>
        <dbReference type="EMBL" id="ONH82986.1"/>
    </source>
</evidence>
<keyword evidence="5" id="KW-0862">Zinc</keyword>
<keyword evidence="3 6" id="KW-1133">Transmembrane helix</keyword>